<evidence type="ECO:0000256" key="1">
    <source>
        <dbReference type="SAM" id="MobiDB-lite"/>
    </source>
</evidence>
<dbReference type="PANTHER" id="PTHR47369:SF2">
    <property type="entry name" value="BTB_POZ DOMAIN-CONTAINING PROTEIN 2"/>
    <property type="match status" value="1"/>
</dbReference>
<dbReference type="AlphaFoldDB" id="A0A1Y2C4C5"/>
<protein>
    <recommendedName>
        <fullName evidence="2">BTB domain-containing protein</fullName>
    </recommendedName>
</protein>
<name>A0A1Y2C4C5_9FUNG</name>
<evidence type="ECO:0000313" key="3">
    <source>
        <dbReference type="EMBL" id="ORY41882.1"/>
    </source>
</evidence>
<organism evidence="3 4">
    <name type="scientific">Rhizoclosmatium globosum</name>
    <dbReference type="NCBI Taxonomy" id="329046"/>
    <lineage>
        <taxon>Eukaryota</taxon>
        <taxon>Fungi</taxon>
        <taxon>Fungi incertae sedis</taxon>
        <taxon>Chytridiomycota</taxon>
        <taxon>Chytridiomycota incertae sedis</taxon>
        <taxon>Chytridiomycetes</taxon>
        <taxon>Chytridiales</taxon>
        <taxon>Chytriomycetaceae</taxon>
        <taxon>Rhizoclosmatium</taxon>
    </lineage>
</organism>
<dbReference type="OrthoDB" id="6359943at2759"/>
<keyword evidence="4" id="KW-1185">Reference proteome</keyword>
<comment type="caution">
    <text evidence="3">The sequence shown here is derived from an EMBL/GenBank/DDBJ whole genome shotgun (WGS) entry which is preliminary data.</text>
</comment>
<gene>
    <name evidence="3" type="ORF">BCR33DRAFT_767263</name>
</gene>
<sequence>MLSSVSRAASVSSPTKHRRRPTVASLFGFAGDSNAAEPKEDVEEEIESTQRTNEGRASKWAAAFDSGLFSDVSVSFAGREFKLHRIVLCHAKLFDMLFSGSIKASLHSYTLDVAGSFVVLENTEECGIDPDSLEIALRDLYSPTRRSALITEQNVFSILLAACFIQTQELMSYCTSTILSTLSKFNIAFFTSQMDAVLSNTNTRIVNVSSNREFLRLRNISRELLLPHIESFLCHTVNTGIAVCAEIVDTEPPSPLSSASHNELYALLSDLPLSWFKFIIESPFLCVPDEFSRYQLLKRAAIYRWRKSYMSVSSTEESSKRGLQLPAKKMSTFFNSLFTNTTGSPSKCDPSPSIATNSPQIPSSLRGSVASFESSIFGSVAPSTTSPHLHPSTTSILSRLVNLYGQEYLRVAADASRDEETCTLSLFESAIVYTYMPFAHLERVKQDRIVSDSAVLTSFWIQAELINRFTTPFQTEVEVGFRWDRFGFLFGFRELLDGCWIIWKLLRGVRRLLLREQYQKDSQGDKGNAGVSKVGMQPPSLFRMNRSKSLDDLKGRTVDLQELKKGIEEDLLTKKYILKATLQRNRTAHGMSAVSSPSGPSQRSSQVSPQPISYAIYAFDPQAFQNGTSLVQKPITTCEFDGTGYIKGFAVPKGSGSSTRISTHSMSRTASQTSLMKQMRDTFKIRSSKGRHSGSLVRKTPMMGHSRSSDAEDLWLTVSINLFSS</sequence>
<feature type="compositionally biased region" description="Low complexity" evidence="1">
    <location>
        <begin position="1"/>
        <end position="13"/>
    </location>
</feature>
<dbReference type="InterPro" id="IPR011333">
    <property type="entry name" value="SKP1/BTB/POZ_sf"/>
</dbReference>
<dbReference type="SMART" id="SM00225">
    <property type="entry name" value="BTB"/>
    <property type="match status" value="1"/>
</dbReference>
<reference evidence="3 4" key="1">
    <citation type="submission" date="2016-07" db="EMBL/GenBank/DDBJ databases">
        <title>Pervasive Adenine N6-methylation of Active Genes in Fungi.</title>
        <authorList>
            <consortium name="DOE Joint Genome Institute"/>
            <person name="Mondo S.J."/>
            <person name="Dannebaum R.O."/>
            <person name="Kuo R.C."/>
            <person name="Labutti K."/>
            <person name="Haridas S."/>
            <person name="Kuo A."/>
            <person name="Salamov A."/>
            <person name="Ahrendt S.R."/>
            <person name="Lipzen A."/>
            <person name="Sullivan W."/>
            <person name="Andreopoulos W.B."/>
            <person name="Clum A."/>
            <person name="Lindquist E."/>
            <person name="Daum C."/>
            <person name="Ramamoorthy G.K."/>
            <person name="Gryganskyi A."/>
            <person name="Culley D."/>
            <person name="Magnuson J.K."/>
            <person name="James T.Y."/>
            <person name="O'Malley M.A."/>
            <person name="Stajich J.E."/>
            <person name="Spatafora J.W."/>
            <person name="Visel A."/>
            <person name="Grigoriev I.V."/>
        </authorList>
    </citation>
    <scope>NUCLEOTIDE SEQUENCE [LARGE SCALE GENOMIC DNA]</scope>
    <source>
        <strain evidence="3 4">JEL800</strain>
    </source>
</reference>
<feature type="region of interest" description="Disordered" evidence="1">
    <location>
        <begin position="656"/>
        <end position="675"/>
    </location>
</feature>
<dbReference type="InterPro" id="IPR000210">
    <property type="entry name" value="BTB/POZ_dom"/>
</dbReference>
<proteinExistence type="predicted"/>
<dbReference type="Gene3D" id="3.30.710.10">
    <property type="entry name" value="Potassium Channel Kv1.1, Chain A"/>
    <property type="match status" value="1"/>
</dbReference>
<dbReference type="Proteomes" id="UP000193642">
    <property type="component" value="Unassembled WGS sequence"/>
</dbReference>
<dbReference type="PROSITE" id="PS50097">
    <property type="entry name" value="BTB"/>
    <property type="match status" value="1"/>
</dbReference>
<feature type="compositionally biased region" description="Low complexity" evidence="1">
    <location>
        <begin position="592"/>
        <end position="607"/>
    </location>
</feature>
<feature type="region of interest" description="Disordered" evidence="1">
    <location>
        <begin position="686"/>
        <end position="705"/>
    </location>
</feature>
<feature type="region of interest" description="Disordered" evidence="1">
    <location>
        <begin position="1"/>
        <end position="54"/>
    </location>
</feature>
<dbReference type="Pfam" id="PF00651">
    <property type="entry name" value="BTB"/>
    <property type="match status" value="1"/>
</dbReference>
<dbReference type="SUPFAM" id="SSF54695">
    <property type="entry name" value="POZ domain"/>
    <property type="match status" value="1"/>
</dbReference>
<dbReference type="EMBL" id="MCGO01000030">
    <property type="protein sequence ID" value="ORY41882.1"/>
    <property type="molecule type" value="Genomic_DNA"/>
</dbReference>
<evidence type="ECO:0000313" key="4">
    <source>
        <dbReference type="Proteomes" id="UP000193642"/>
    </source>
</evidence>
<feature type="region of interest" description="Disordered" evidence="1">
    <location>
        <begin position="588"/>
        <end position="607"/>
    </location>
</feature>
<feature type="domain" description="BTB" evidence="2">
    <location>
        <begin position="70"/>
        <end position="142"/>
    </location>
</feature>
<dbReference type="PANTHER" id="PTHR47369">
    <property type="entry name" value="BTB/POZ DOMAIN-CONTAINING PROTEIN"/>
    <property type="match status" value="1"/>
</dbReference>
<evidence type="ECO:0000259" key="2">
    <source>
        <dbReference type="PROSITE" id="PS50097"/>
    </source>
</evidence>
<accession>A0A1Y2C4C5</accession>